<feature type="binding site" evidence="7">
    <location>
        <begin position="16"/>
        <end position="23"/>
    </location>
    <ligand>
        <name>NADP(+)</name>
        <dbReference type="ChEBI" id="CHEBI:58349"/>
    </ligand>
</feature>
<proteinExistence type="inferred from homology"/>
<evidence type="ECO:0000256" key="5">
    <source>
        <dbReference type="ARBA" id="ARBA00023002"/>
    </source>
</evidence>
<feature type="binding site" evidence="7">
    <location>
        <position position="342"/>
    </location>
    <ligand>
        <name>substrate</name>
    </ligand>
</feature>
<feature type="domain" description="Glucose-6-phosphate dehydrogenase NAD-binding" evidence="8">
    <location>
        <begin position="14"/>
        <end position="193"/>
    </location>
</feature>
<dbReference type="InterPro" id="IPR022675">
    <property type="entry name" value="G6P_DH_C"/>
</dbReference>
<dbReference type="Gene3D" id="3.40.50.720">
    <property type="entry name" value="NAD(P)-binding Rossmann-like Domain"/>
    <property type="match status" value="1"/>
</dbReference>
<dbReference type="Proteomes" id="UP000052012">
    <property type="component" value="Unassembled WGS sequence"/>
</dbReference>
<reference evidence="10 11" key="1">
    <citation type="journal article" date="2015" name="Genome Announc.">
        <title>Expanding the biotechnology potential of lactobacilli through comparative genomics of 213 strains and associated genera.</title>
        <authorList>
            <person name="Sun Z."/>
            <person name="Harris H.M."/>
            <person name="McCann A."/>
            <person name="Guo C."/>
            <person name="Argimon S."/>
            <person name="Zhang W."/>
            <person name="Yang X."/>
            <person name="Jeffery I.B."/>
            <person name="Cooney J.C."/>
            <person name="Kagawa T.F."/>
            <person name="Liu W."/>
            <person name="Song Y."/>
            <person name="Salvetti E."/>
            <person name="Wrobel A."/>
            <person name="Rasinkangas P."/>
            <person name="Parkhill J."/>
            <person name="Rea M.C."/>
            <person name="O'Sullivan O."/>
            <person name="Ritari J."/>
            <person name="Douillard F.P."/>
            <person name="Paul Ross R."/>
            <person name="Yang R."/>
            <person name="Briner A.E."/>
            <person name="Felis G.E."/>
            <person name="de Vos W.M."/>
            <person name="Barrangou R."/>
            <person name="Klaenhammer T.R."/>
            <person name="Caufield P.W."/>
            <person name="Cui Y."/>
            <person name="Zhang H."/>
            <person name="O'Toole P.W."/>
        </authorList>
    </citation>
    <scope>NUCLEOTIDE SEQUENCE [LARGE SCALE GENOMIC DNA]</scope>
    <source>
        <strain evidence="10 11">DSM 23829</strain>
    </source>
</reference>
<evidence type="ECO:0000256" key="7">
    <source>
        <dbReference type="HAMAP-Rule" id="MF_00966"/>
    </source>
</evidence>
<dbReference type="GO" id="GO:0050661">
    <property type="term" value="F:NADP binding"/>
    <property type="evidence" value="ECO:0007669"/>
    <property type="project" value="UniProtKB-UniRule"/>
</dbReference>
<comment type="catalytic activity">
    <reaction evidence="7">
        <text>D-glucose 6-phosphate + NADP(+) = 6-phospho-D-glucono-1,5-lactone + NADPH + H(+)</text>
        <dbReference type="Rhea" id="RHEA:15841"/>
        <dbReference type="ChEBI" id="CHEBI:15378"/>
        <dbReference type="ChEBI" id="CHEBI:57783"/>
        <dbReference type="ChEBI" id="CHEBI:57955"/>
        <dbReference type="ChEBI" id="CHEBI:58349"/>
        <dbReference type="ChEBI" id="CHEBI:61548"/>
        <dbReference type="EC" id="1.1.1.49"/>
    </reaction>
</comment>
<evidence type="ECO:0000259" key="8">
    <source>
        <dbReference type="Pfam" id="PF00479"/>
    </source>
</evidence>
<dbReference type="GO" id="GO:0009051">
    <property type="term" value="P:pentose-phosphate shunt, oxidative branch"/>
    <property type="evidence" value="ECO:0007669"/>
    <property type="project" value="TreeGrafter"/>
</dbReference>
<dbReference type="Pfam" id="PF00479">
    <property type="entry name" value="G6PD_N"/>
    <property type="match status" value="1"/>
</dbReference>
<keyword evidence="6 7" id="KW-0119">Carbohydrate metabolism</keyword>
<feature type="binding site" evidence="7">
    <location>
        <position position="241"/>
    </location>
    <ligand>
        <name>substrate</name>
    </ligand>
</feature>
<feature type="binding site" evidence="7">
    <location>
        <position position="51"/>
    </location>
    <ligand>
        <name>NADP(+)</name>
        <dbReference type="ChEBI" id="CHEBI:58349"/>
    </ligand>
</feature>
<dbReference type="InterPro" id="IPR022674">
    <property type="entry name" value="G6P_DH_NAD-bd"/>
</dbReference>
<organism evidence="10 11">
    <name type="scientific">Apilactobacillus ozensis DSM 23829 = JCM 17196</name>
    <dbReference type="NCBI Taxonomy" id="1423781"/>
    <lineage>
        <taxon>Bacteria</taxon>
        <taxon>Bacillati</taxon>
        <taxon>Bacillota</taxon>
        <taxon>Bacilli</taxon>
        <taxon>Lactobacillales</taxon>
        <taxon>Lactobacillaceae</taxon>
        <taxon>Apilactobacillus</taxon>
    </lineage>
</organism>
<dbReference type="InterPro" id="IPR001282">
    <property type="entry name" value="G6P_DH"/>
</dbReference>
<keyword evidence="4 7" id="KW-0521">NADP</keyword>
<dbReference type="SUPFAM" id="SSF55347">
    <property type="entry name" value="Glyceraldehyde-3-phosphate dehydrogenase-like, C-terminal domain"/>
    <property type="match status" value="1"/>
</dbReference>
<comment type="caution">
    <text evidence="10">The sequence shown here is derived from an EMBL/GenBank/DDBJ whole genome shotgun (WGS) entry which is preliminary data.</text>
</comment>
<feature type="binding site" evidence="7">
    <location>
        <position position="184"/>
    </location>
    <ligand>
        <name>substrate</name>
    </ligand>
</feature>
<feature type="binding site" evidence="7">
    <location>
        <position position="347"/>
    </location>
    <ligand>
        <name>substrate</name>
    </ligand>
</feature>
<dbReference type="EMBL" id="AYYQ01000002">
    <property type="protein sequence ID" value="KRM69676.1"/>
    <property type="molecule type" value="Genomic_DNA"/>
</dbReference>
<comment type="function">
    <text evidence="7">Catalyzes the oxidation of glucose 6-phosphate to 6-phosphogluconolactone.</text>
</comment>
<dbReference type="PATRIC" id="fig|1423781.4.peg.883"/>
<dbReference type="Pfam" id="PF02781">
    <property type="entry name" value="G6PD_C"/>
    <property type="match status" value="1"/>
</dbReference>
<feature type="binding site" evidence="7">
    <location>
        <position position="222"/>
    </location>
    <ligand>
        <name>substrate</name>
    </ligand>
</feature>
<evidence type="ECO:0000256" key="2">
    <source>
        <dbReference type="ARBA" id="ARBA00009975"/>
    </source>
</evidence>
<evidence type="ECO:0000256" key="3">
    <source>
        <dbReference type="ARBA" id="ARBA00022526"/>
    </source>
</evidence>
<dbReference type="EC" id="1.1.1.49" evidence="7"/>
<keyword evidence="5 7" id="KW-0560">Oxidoreductase</keyword>
<dbReference type="GO" id="GO:0005829">
    <property type="term" value="C:cytosol"/>
    <property type="evidence" value="ECO:0007669"/>
    <property type="project" value="TreeGrafter"/>
</dbReference>
<keyword evidence="3 7" id="KW-0313">Glucose metabolism</keyword>
<dbReference type="UniPathway" id="UPA00115">
    <property type="reaction ID" value="UER00408"/>
</dbReference>
<feature type="domain" description="Glucose-6-phosphate dehydrogenase C-terminal" evidence="9">
    <location>
        <begin position="196"/>
        <end position="490"/>
    </location>
</feature>
<evidence type="ECO:0000259" key="9">
    <source>
        <dbReference type="Pfam" id="PF02781"/>
    </source>
</evidence>
<accession>A0A0R2B3P8</accession>
<feature type="binding site" evidence="7">
    <location>
        <position position="154"/>
    </location>
    <ligand>
        <name>NADP(+)</name>
        <dbReference type="ChEBI" id="CHEBI:58349"/>
    </ligand>
</feature>
<dbReference type="Gene3D" id="3.30.360.10">
    <property type="entry name" value="Dihydrodipicolinate Reductase, domain 2"/>
    <property type="match status" value="1"/>
</dbReference>
<dbReference type="AlphaFoldDB" id="A0A0R2B3P8"/>
<name>A0A0R2B3P8_9LACO</name>
<evidence type="ECO:0000256" key="6">
    <source>
        <dbReference type="ARBA" id="ARBA00023277"/>
    </source>
</evidence>
<dbReference type="GO" id="GO:0004345">
    <property type="term" value="F:glucose-6-phosphate dehydrogenase activity"/>
    <property type="evidence" value="ECO:0007669"/>
    <property type="project" value="UniProtKB-UniRule"/>
</dbReference>
<dbReference type="NCBIfam" id="TIGR00871">
    <property type="entry name" value="zwf"/>
    <property type="match status" value="1"/>
</dbReference>
<dbReference type="PIRSF" id="PIRSF000110">
    <property type="entry name" value="G6PD"/>
    <property type="match status" value="1"/>
</dbReference>
<feature type="binding site" evidence="7">
    <location>
        <position position="188"/>
    </location>
    <ligand>
        <name>substrate</name>
    </ligand>
</feature>
<evidence type="ECO:0000256" key="1">
    <source>
        <dbReference type="ARBA" id="ARBA00004937"/>
    </source>
</evidence>
<sequence length="495" mass="56794">MTVLATETRALFMLFGATGDLAKRKLYPSIFNLYKKNYIDQKHFALIGTGRRKWSDQDLRDVILESVKDSAESEDQANEFASHFYYMSHDVTNPEHYRALSDYADKLEAKYETEGNRIFYISMAPNFFGTVAENLKSQNVLSDNGGFNRLIIEKPFGRDYKTAEELNNSLGKSFNEDQVYRIDHYLGKEMVQNIQALRFGNPIMESVWNNKYIKNIQVTLSEKLGVEERAGYYDNSGALRDMVQNHIMQIVTILAMEEPVAFKDTDIRNEKIRALRSLRIYDKDEARENFVRGQYGAKGEQRDYRHEDDVPTDSNTETYVAGKLMFDNQRWAGTPFYVRTGKMLADKFTRIDVVFKKPLIDVFDAGDKDKSGLDSDVLTLFVDPVQKVILHLNGKVPGQGFTTKGIDLTHVQSDEDRKNTPEPYERLIHDAIKGDATSFASWQEVGRAWKLADVVRNLWDTEKPDFPNYTPGSMGPKDADDLLARDGNKWVFTLD</sequence>
<evidence type="ECO:0000313" key="11">
    <source>
        <dbReference type="Proteomes" id="UP000052012"/>
    </source>
</evidence>
<dbReference type="GO" id="GO:0006006">
    <property type="term" value="P:glucose metabolic process"/>
    <property type="evidence" value="ECO:0007669"/>
    <property type="project" value="UniProtKB-KW"/>
</dbReference>
<dbReference type="InterPro" id="IPR036291">
    <property type="entry name" value="NAD(P)-bd_dom_sf"/>
</dbReference>
<comment type="pathway">
    <text evidence="1 7">Carbohydrate degradation; pentose phosphate pathway; D-ribulose 5-phosphate from D-glucose 6-phosphate (oxidative stage): step 1/3.</text>
</comment>
<evidence type="ECO:0000313" key="10">
    <source>
        <dbReference type="EMBL" id="KRM69676.1"/>
    </source>
</evidence>
<dbReference type="HAMAP" id="MF_00966">
    <property type="entry name" value="G6PD"/>
    <property type="match status" value="1"/>
</dbReference>
<keyword evidence="11" id="KW-1185">Reference proteome</keyword>
<dbReference type="PRINTS" id="PR00079">
    <property type="entry name" value="G6PDHDRGNASE"/>
</dbReference>
<dbReference type="STRING" id="1423781.FD06_GL000849"/>
<comment type="similarity">
    <text evidence="2 7">Belongs to the glucose-6-phosphate dehydrogenase family.</text>
</comment>
<dbReference type="PROSITE" id="PS00069">
    <property type="entry name" value="G6P_DEHYDROGENASE"/>
    <property type="match status" value="1"/>
</dbReference>
<gene>
    <name evidence="7" type="primary">zwf</name>
    <name evidence="10" type="ORF">FD06_GL000849</name>
</gene>
<dbReference type="PANTHER" id="PTHR23429:SF0">
    <property type="entry name" value="GLUCOSE-6-PHOSPHATE 1-DEHYDROGENASE"/>
    <property type="match status" value="1"/>
</dbReference>
<dbReference type="PANTHER" id="PTHR23429">
    <property type="entry name" value="GLUCOSE-6-PHOSPHATE 1-DEHYDROGENASE G6PD"/>
    <property type="match status" value="1"/>
</dbReference>
<dbReference type="SUPFAM" id="SSF51735">
    <property type="entry name" value="NAD(P)-binding Rossmann-fold domains"/>
    <property type="match status" value="1"/>
</dbReference>
<feature type="binding site" evidence="7">
    <location>
        <begin position="90"/>
        <end position="91"/>
    </location>
    <ligand>
        <name>NADP(+)</name>
        <dbReference type="ChEBI" id="CHEBI:58349"/>
    </ligand>
</feature>
<dbReference type="InterPro" id="IPR019796">
    <property type="entry name" value="G6P_DH_AS"/>
</dbReference>
<protein>
    <recommendedName>
        <fullName evidence="7">Glucose-6-phosphate 1-dehydrogenase</fullName>
        <shortName evidence="7">G6PD</shortName>
        <ecNumber evidence="7">1.1.1.49</ecNumber>
    </recommendedName>
</protein>
<evidence type="ECO:0000256" key="4">
    <source>
        <dbReference type="ARBA" id="ARBA00022857"/>
    </source>
</evidence>
<feature type="active site" description="Proton acceptor" evidence="7">
    <location>
        <position position="246"/>
    </location>
</feature>